<dbReference type="Gene3D" id="2.30.29.30">
    <property type="entry name" value="Pleckstrin-homology domain (PH domain)/Phosphotyrosine-binding domain (PTB)"/>
    <property type="match status" value="1"/>
</dbReference>
<proteinExistence type="predicted"/>
<dbReference type="Proteomes" id="UP000243686">
    <property type="component" value="Unassembled WGS sequence"/>
</dbReference>
<feature type="compositionally biased region" description="Pro residues" evidence="1">
    <location>
        <begin position="548"/>
        <end position="557"/>
    </location>
</feature>
<feature type="domain" description="CRIM" evidence="2">
    <location>
        <begin position="179"/>
        <end position="330"/>
    </location>
</feature>
<keyword evidence="4" id="KW-1185">Reference proteome</keyword>
<evidence type="ECO:0000256" key="1">
    <source>
        <dbReference type="SAM" id="MobiDB-lite"/>
    </source>
</evidence>
<evidence type="ECO:0000313" key="3">
    <source>
        <dbReference type="EMBL" id="OON18467.1"/>
    </source>
</evidence>
<reference evidence="3 4" key="1">
    <citation type="submission" date="2015-03" db="EMBL/GenBank/DDBJ databases">
        <title>Draft genome of the nematode, Opisthorchis viverrini.</title>
        <authorList>
            <person name="Mitreva M."/>
        </authorList>
    </citation>
    <scope>NUCLEOTIDE SEQUENCE [LARGE SCALE GENOMIC DNA]</scope>
    <source>
        <strain evidence="3">Khon Kaen</strain>
    </source>
</reference>
<accession>A0A1S8WVH4</accession>
<dbReference type="InterPro" id="IPR011993">
    <property type="entry name" value="PH-like_dom_sf"/>
</dbReference>
<dbReference type="InterPro" id="IPR031567">
    <property type="entry name" value="CRIM_dom"/>
</dbReference>
<name>A0A1S8WVH4_OPIVI</name>
<sequence length="654" mass="73127">MFPKRTLLTRAHKPLTDTDHLIFRHMVSFDDTDSLINIVRQCFLTGDDSRFLEVLLGMPDPGYSVSDVLNEKHSLPIIDTDAETFSRFSPECPFVECDGVFQYFITMLPFTYIVFLDPLEYLLSSSCSSTDAVAEHHTKSDSSQSSKSRTLTAAEIDRYFPVKPTPTSPEAQSPFKPKKSSLTLALEQAKADGRLLRNNLFSDYAVYDGRFIGPGPHPTVGDSGPRQFTVWFWRVSGFPQTSIRVQPNPGTTVRQFVGLSFWQYFNELPQADQEAIPLKDLERFDKNFVDRISVYMFETPADMDESCFPPFEPSDPIHKYEFDALAFVEQVVPAEVPLVFVTIHLPQGTSRYRFHVTTQLSAVVEHAVRRRHLRQLSGYQYHLESWPAQPADQEGQLKQGQKLDLNLRLSDVMESNLPLRFILVRENSRSAAAMVDSSDDEGSPGTGYSKAARVSSVQCDAALKLRQYSVTLLKGSYSREVQLHVSSNGIKVEQAATSRRRKLFSKFKTIVYGVHTLADCEIETPARASNTESSSTSAAPRTTGTAHDPPPSEPPSTPNYVTKKVQLKIIYLSQPETATADTTSSTGTLSVGGTHRSSSLPSAIGTSDVVPSFQHLCFETQWSRARAICDQLNLILECSGSRARQLYMKRRLAL</sequence>
<dbReference type="Pfam" id="PF16978">
    <property type="entry name" value="CRIM"/>
    <property type="match status" value="1"/>
</dbReference>
<dbReference type="AlphaFoldDB" id="A0A1S8WVH4"/>
<protein>
    <recommendedName>
        <fullName evidence="2">CRIM domain-containing protein</fullName>
    </recommendedName>
</protein>
<gene>
    <name evidence="3" type="ORF">X801_05678</name>
</gene>
<feature type="region of interest" description="Disordered" evidence="1">
    <location>
        <begin position="525"/>
        <end position="559"/>
    </location>
</feature>
<evidence type="ECO:0000259" key="2">
    <source>
        <dbReference type="Pfam" id="PF16978"/>
    </source>
</evidence>
<evidence type="ECO:0000313" key="4">
    <source>
        <dbReference type="Proteomes" id="UP000243686"/>
    </source>
</evidence>
<dbReference type="EMBL" id="KV894156">
    <property type="protein sequence ID" value="OON18467.1"/>
    <property type="molecule type" value="Genomic_DNA"/>
</dbReference>
<organism evidence="3 4">
    <name type="scientific">Opisthorchis viverrini</name>
    <name type="common">Southeast Asian liver fluke</name>
    <dbReference type="NCBI Taxonomy" id="6198"/>
    <lineage>
        <taxon>Eukaryota</taxon>
        <taxon>Metazoa</taxon>
        <taxon>Spiralia</taxon>
        <taxon>Lophotrochozoa</taxon>
        <taxon>Platyhelminthes</taxon>
        <taxon>Trematoda</taxon>
        <taxon>Digenea</taxon>
        <taxon>Opisthorchiida</taxon>
        <taxon>Opisthorchiata</taxon>
        <taxon>Opisthorchiidae</taxon>
        <taxon>Opisthorchis</taxon>
    </lineage>
</organism>
<feature type="compositionally biased region" description="Low complexity" evidence="1">
    <location>
        <begin position="526"/>
        <end position="539"/>
    </location>
</feature>